<keyword evidence="1" id="KW-0732">Signal</keyword>
<organism evidence="2">
    <name type="scientific">Arundo donax</name>
    <name type="common">Giant reed</name>
    <name type="synonym">Donax arundinaceus</name>
    <dbReference type="NCBI Taxonomy" id="35708"/>
    <lineage>
        <taxon>Eukaryota</taxon>
        <taxon>Viridiplantae</taxon>
        <taxon>Streptophyta</taxon>
        <taxon>Embryophyta</taxon>
        <taxon>Tracheophyta</taxon>
        <taxon>Spermatophyta</taxon>
        <taxon>Magnoliopsida</taxon>
        <taxon>Liliopsida</taxon>
        <taxon>Poales</taxon>
        <taxon>Poaceae</taxon>
        <taxon>PACMAD clade</taxon>
        <taxon>Arundinoideae</taxon>
        <taxon>Arundineae</taxon>
        <taxon>Arundo</taxon>
    </lineage>
</organism>
<accession>A0A0A9BYX1</accession>
<dbReference type="AlphaFoldDB" id="A0A0A9BYX1"/>
<protein>
    <submittedName>
        <fullName evidence="2">Uncharacterized protein</fullName>
    </submittedName>
</protein>
<reference evidence="2" key="1">
    <citation type="submission" date="2014-09" db="EMBL/GenBank/DDBJ databases">
        <authorList>
            <person name="Magalhaes I.L.F."/>
            <person name="Oliveira U."/>
            <person name="Santos F.R."/>
            <person name="Vidigal T.H.D.A."/>
            <person name="Brescovit A.D."/>
            <person name="Santos A.J."/>
        </authorList>
    </citation>
    <scope>NUCLEOTIDE SEQUENCE</scope>
    <source>
        <tissue evidence="2">Shoot tissue taken approximately 20 cm above the soil surface</tissue>
    </source>
</reference>
<sequence length="53" mass="6035">MNQSFLVRLFIFAAMLLLSNSLLGTVQTHGPLQLCMDHVKGKRETFLYSGYMI</sequence>
<dbReference type="EMBL" id="GBRH01228666">
    <property type="protein sequence ID" value="JAD69229.1"/>
    <property type="molecule type" value="Transcribed_RNA"/>
</dbReference>
<proteinExistence type="predicted"/>
<name>A0A0A9BYX1_ARUDO</name>
<reference evidence="2" key="2">
    <citation type="journal article" date="2015" name="Data Brief">
        <title>Shoot transcriptome of the giant reed, Arundo donax.</title>
        <authorList>
            <person name="Barrero R.A."/>
            <person name="Guerrero F.D."/>
            <person name="Moolhuijzen P."/>
            <person name="Goolsby J.A."/>
            <person name="Tidwell J."/>
            <person name="Bellgard S.E."/>
            <person name="Bellgard M.I."/>
        </authorList>
    </citation>
    <scope>NUCLEOTIDE SEQUENCE</scope>
    <source>
        <tissue evidence="2">Shoot tissue taken approximately 20 cm above the soil surface</tissue>
    </source>
</reference>
<evidence type="ECO:0000313" key="2">
    <source>
        <dbReference type="EMBL" id="JAD69229.1"/>
    </source>
</evidence>
<feature type="signal peptide" evidence="1">
    <location>
        <begin position="1"/>
        <end position="21"/>
    </location>
</feature>
<feature type="chain" id="PRO_5002060654" evidence="1">
    <location>
        <begin position="22"/>
        <end position="53"/>
    </location>
</feature>
<evidence type="ECO:0000256" key="1">
    <source>
        <dbReference type="SAM" id="SignalP"/>
    </source>
</evidence>